<keyword evidence="7" id="KW-0408">Iron</keyword>
<evidence type="ECO:0000256" key="9">
    <source>
        <dbReference type="ARBA" id="ARBA00023136"/>
    </source>
</evidence>
<evidence type="ECO:0000256" key="2">
    <source>
        <dbReference type="ARBA" id="ARBA00022475"/>
    </source>
</evidence>
<keyword evidence="9 12" id="KW-0472">Membrane</keyword>
<dbReference type="PANTHER" id="PTHR35457">
    <property type="entry name" value="HEME A SYNTHASE"/>
    <property type="match status" value="1"/>
</dbReference>
<feature type="non-terminal residue" evidence="13">
    <location>
        <position position="1"/>
    </location>
</feature>
<feature type="transmembrane region" description="Helical" evidence="12">
    <location>
        <begin position="201"/>
        <end position="221"/>
    </location>
</feature>
<evidence type="ECO:0000256" key="3">
    <source>
        <dbReference type="ARBA" id="ARBA00022692"/>
    </source>
</evidence>
<comment type="caution">
    <text evidence="13">The sequence shown here is derived from an EMBL/GenBank/DDBJ whole genome shotgun (WGS) entry which is preliminary data.</text>
</comment>
<keyword evidence="5 12" id="KW-1133">Transmembrane helix</keyword>
<keyword evidence="10" id="KW-1015">Disulfide bond</keyword>
<evidence type="ECO:0000256" key="12">
    <source>
        <dbReference type="SAM" id="Phobius"/>
    </source>
</evidence>
<accession>T1B517</accession>
<feature type="transmembrane region" description="Helical" evidence="12">
    <location>
        <begin position="277"/>
        <end position="295"/>
    </location>
</feature>
<evidence type="ECO:0000256" key="6">
    <source>
        <dbReference type="ARBA" id="ARBA00023002"/>
    </source>
</evidence>
<proteinExistence type="predicted"/>
<feature type="transmembrane region" description="Helical" evidence="12">
    <location>
        <begin position="143"/>
        <end position="162"/>
    </location>
</feature>
<evidence type="ECO:0000313" key="13">
    <source>
        <dbReference type="EMBL" id="EQD47934.1"/>
    </source>
</evidence>
<comment type="subcellular location">
    <subcellularLocation>
        <location evidence="1">Membrane</location>
        <topology evidence="1">Multi-pass membrane protein</topology>
    </subcellularLocation>
</comment>
<gene>
    <name evidence="13" type="ORF">B2A_08213</name>
</gene>
<dbReference type="GO" id="GO:0046872">
    <property type="term" value="F:metal ion binding"/>
    <property type="evidence" value="ECO:0007669"/>
    <property type="project" value="UniProtKB-KW"/>
</dbReference>
<dbReference type="Pfam" id="PF02628">
    <property type="entry name" value="COX15-CtaA"/>
    <property type="match status" value="2"/>
</dbReference>
<feature type="transmembrane region" description="Helical" evidence="12">
    <location>
        <begin position="307"/>
        <end position="328"/>
    </location>
</feature>
<evidence type="ECO:0000256" key="1">
    <source>
        <dbReference type="ARBA" id="ARBA00004141"/>
    </source>
</evidence>
<evidence type="ECO:0000256" key="7">
    <source>
        <dbReference type="ARBA" id="ARBA00023004"/>
    </source>
</evidence>
<name>T1B517_9ZZZZ</name>
<feature type="transmembrane region" description="Helical" evidence="12">
    <location>
        <begin position="64"/>
        <end position="82"/>
    </location>
</feature>
<comment type="pathway">
    <text evidence="11">Porphyrin-containing compound metabolism.</text>
</comment>
<feature type="transmembrane region" description="Helical" evidence="12">
    <location>
        <begin position="89"/>
        <end position="106"/>
    </location>
</feature>
<keyword evidence="8" id="KW-0350">Heme biosynthesis</keyword>
<feature type="transmembrane region" description="Helical" evidence="12">
    <location>
        <begin position="334"/>
        <end position="353"/>
    </location>
</feature>
<dbReference type="InterPro" id="IPR050450">
    <property type="entry name" value="COX15/CtaA_HemeA_synthase"/>
</dbReference>
<evidence type="ECO:0000256" key="10">
    <source>
        <dbReference type="ARBA" id="ARBA00023157"/>
    </source>
</evidence>
<reference evidence="13" key="1">
    <citation type="submission" date="2013-08" db="EMBL/GenBank/DDBJ databases">
        <authorList>
            <person name="Mendez C."/>
            <person name="Richter M."/>
            <person name="Ferrer M."/>
            <person name="Sanchez J."/>
        </authorList>
    </citation>
    <scope>NUCLEOTIDE SEQUENCE</scope>
</reference>
<feature type="transmembrane region" description="Helical" evidence="12">
    <location>
        <begin position="168"/>
        <end position="189"/>
    </location>
</feature>
<sequence>ALGVIVFGAFVRLSNAGLSCPDWPTCYGRITWPVHHTAVAAADAAFPGRPVAVHLAWREQTHRFIAGTLGALVLILALGAVWRQRGPRHAVIVAALAAALGVWLYIGGEHGYSSLLAAVAIVLPLLAAWWLRRAAPWKMLSVAFAVIIFQAMLGMWTVTLLLKPAIVMSHLLGGLATLALLAYAALRLSGVGTREARVRRLLPWVALGLLLLVMQIALGGWTSANYAALACGTDFPLCAGSWWPALNFHQGFILWRDIGVNYEGGVLDESARAAIQMTHRIGALIVFVYGLLLAWRVARAGLRPQGIVLASLLCAQVLLGIGNVVLGLPLDVATAHNAGAALLLFTMVWLLAATQRPSAQREF</sequence>
<dbReference type="GO" id="GO:0016491">
    <property type="term" value="F:oxidoreductase activity"/>
    <property type="evidence" value="ECO:0007669"/>
    <property type="project" value="UniProtKB-KW"/>
</dbReference>
<evidence type="ECO:0000256" key="8">
    <source>
        <dbReference type="ARBA" id="ARBA00023133"/>
    </source>
</evidence>
<protein>
    <submittedName>
        <fullName evidence="13">Cytochrome oxidase assembly protein</fullName>
    </submittedName>
</protein>
<dbReference type="InterPro" id="IPR003780">
    <property type="entry name" value="COX15/CtaA_fam"/>
</dbReference>
<evidence type="ECO:0000256" key="4">
    <source>
        <dbReference type="ARBA" id="ARBA00022723"/>
    </source>
</evidence>
<dbReference type="GO" id="GO:0006784">
    <property type="term" value="P:heme A biosynthetic process"/>
    <property type="evidence" value="ECO:0007669"/>
    <property type="project" value="InterPro"/>
</dbReference>
<reference evidence="13" key="2">
    <citation type="journal article" date="2014" name="ISME J.">
        <title>Microbial stratification in low pH oxic and suboxic macroscopic growths along an acid mine drainage.</title>
        <authorList>
            <person name="Mendez-Garcia C."/>
            <person name="Mesa V."/>
            <person name="Sprenger R.R."/>
            <person name="Richter M."/>
            <person name="Diez M.S."/>
            <person name="Solano J."/>
            <person name="Bargiela R."/>
            <person name="Golyshina O.V."/>
            <person name="Manteca A."/>
            <person name="Ramos J.L."/>
            <person name="Gallego J.R."/>
            <person name="Llorente I."/>
            <person name="Martins Dos Santos V.A."/>
            <person name="Jensen O.N."/>
            <person name="Pelaez A.I."/>
            <person name="Sanchez J."/>
            <person name="Ferrer M."/>
        </authorList>
    </citation>
    <scope>NUCLEOTIDE SEQUENCE</scope>
</reference>
<dbReference type="EMBL" id="AUZZ01005908">
    <property type="protein sequence ID" value="EQD47934.1"/>
    <property type="molecule type" value="Genomic_DNA"/>
</dbReference>
<evidence type="ECO:0000256" key="5">
    <source>
        <dbReference type="ARBA" id="ARBA00022989"/>
    </source>
</evidence>
<feature type="transmembrane region" description="Helical" evidence="12">
    <location>
        <begin position="112"/>
        <end position="131"/>
    </location>
</feature>
<dbReference type="GO" id="GO:0016020">
    <property type="term" value="C:membrane"/>
    <property type="evidence" value="ECO:0007669"/>
    <property type="project" value="UniProtKB-SubCell"/>
</dbReference>
<evidence type="ECO:0000256" key="11">
    <source>
        <dbReference type="ARBA" id="ARBA00023444"/>
    </source>
</evidence>
<keyword evidence="4" id="KW-0479">Metal-binding</keyword>
<keyword evidence="3 12" id="KW-0812">Transmembrane</keyword>
<dbReference type="PANTHER" id="PTHR35457:SF1">
    <property type="entry name" value="HEME A SYNTHASE"/>
    <property type="match status" value="1"/>
</dbReference>
<keyword evidence="2" id="KW-1003">Cell membrane</keyword>
<keyword evidence="6" id="KW-0560">Oxidoreductase</keyword>
<organism evidence="13">
    <name type="scientific">mine drainage metagenome</name>
    <dbReference type="NCBI Taxonomy" id="410659"/>
    <lineage>
        <taxon>unclassified sequences</taxon>
        <taxon>metagenomes</taxon>
        <taxon>ecological metagenomes</taxon>
    </lineage>
</organism>
<dbReference type="AlphaFoldDB" id="T1B517"/>